<dbReference type="InterPro" id="IPR003593">
    <property type="entry name" value="AAA+_ATPase"/>
</dbReference>
<dbReference type="SMART" id="SM00421">
    <property type="entry name" value="HTH_LUXR"/>
    <property type="match status" value="1"/>
</dbReference>
<dbReference type="Proteomes" id="UP000033393">
    <property type="component" value="Unassembled WGS sequence"/>
</dbReference>
<dbReference type="eggNOG" id="COG2197">
    <property type="taxonomic scope" value="Bacteria"/>
</dbReference>
<dbReference type="SMART" id="SM00382">
    <property type="entry name" value="AAA"/>
    <property type="match status" value="1"/>
</dbReference>
<dbReference type="Gene3D" id="1.10.10.10">
    <property type="entry name" value="Winged helix-like DNA-binding domain superfamily/Winged helix DNA-binding domain"/>
    <property type="match status" value="1"/>
</dbReference>
<proteinExistence type="predicted"/>
<sequence>MIVANERKAVVGRAAELAAMGEFAEADALVLLRGPGGIGRTTLLNEFARTVRERGIRVIALPCTTGEERWDLFRVKAVVEFFRSSFAEFGCPDVLDSLAAVNRSLRPEAYESSRSRIALFADLVRLFEHVRAEGSLVILVDDVHLAARPALAVAAARRAGCTVVATSRTDGVVAGPAALSGLADQVLDLGPMSAGEMGELLNRAAGGRLDVAVAPALRTALGSLSGNPAAALALLGQVRCEGGLTDVLGRLCLRERNVVTALPADHDLVRHTTGLGAVAVRLVALSCAAGWFGVDELPLFAEAFGHDLADSGAAVDRLVSAGVLRCADDGVLTTASPALADAVAGTLGAGELATVRRTFAAHLLRNGSARPAVLAAHVAHAGTALAPEAALVPVLDREAARLLRVDPVPAARWYRAALWHCPAGSPDRERLLWTVLHLLVRVGDHELLAEVVEEAVAAGTGSRYELAAAAALASVHIGRPLSAAVHSTLAGYTETRAPLAFAVRWFAGTPMRVSDVAAAFAEFRIDPCAVVDLAEIEAIRAADDNYDVVAMFRLVLGDEYGEPANGPLAIYTWLLRDYLGGNWQSISSHARRLELDAAPRVAIHDAARLLTADVLSSTDHKDAVRWLELVDHDCPLPALRAWTEIGLLYRAVGWREAAELGRAAYDRVREEAELDNTVGLRWFLARMGYLEWTVGDTGALARVHAETERWHDRFGGSGLRAAERIVRALAARDGAAAAEAVELLRGGESQAELMRACVTAAYVGDDPATWFQEALTIAKRLGEGWMDAHIRRMMREMGMAPPRARAARDDFSDVELRIIALVKQGRTNRQIATSVRMSEKTVENYLTRLFSRTGCRTRLDLAAASLEGRLVAQP</sequence>
<dbReference type="Pfam" id="PF13191">
    <property type="entry name" value="AAA_16"/>
    <property type="match status" value="1"/>
</dbReference>
<dbReference type="PROSITE" id="PS00622">
    <property type="entry name" value="HTH_LUXR_1"/>
    <property type="match status" value="1"/>
</dbReference>
<dbReference type="AlphaFoldDB" id="A0A0F0GSL2"/>
<evidence type="ECO:0000256" key="1">
    <source>
        <dbReference type="ARBA" id="ARBA00022741"/>
    </source>
</evidence>
<reference evidence="4 5" key="1">
    <citation type="submission" date="2015-02" db="EMBL/GenBank/DDBJ databases">
        <authorList>
            <person name="Ju K.-S."/>
            <person name="Doroghazi J.R."/>
            <person name="Metcalf W."/>
        </authorList>
    </citation>
    <scope>NUCLEOTIDE SEQUENCE [LARGE SCALE GENOMIC DNA]</scope>
    <source>
        <strain evidence="4 5">NRRL B-16140</strain>
    </source>
</reference>
<dbReference type="InterPro" id="IPR016032">
    <property type="entry name" value="Sig_transdc_resp-reg_C-effctor"/>
</dbReference>
<keyword evidence="2" id="KW-0067">ATP-binding</keyword>
<dbReference type="GO" id="GO:0004016">
    <property type="term" value="F:adenylate cyclase activity"/>
    <property type="evidence" value="ECO:0007669"/>
    <property type="project" value="TreeGrafter"/>
</dbReference>
<name>A0A0F0GSL2_LENAE</name>
<dbReference type="GO" id="GO:0005737">
    <property type="term" value="C:cytoplasm"/>
    <property type="evidence" value="ECO:0007669"/>
    <property type="project" value="TreeGrafter"/>
</dbReference>
<dbReference type="Pfam" id="PF00196">
    <property type="entry name" value="GerE"/>
    <property type="match status" value="1"/>
</dbReference>
<dbReference type="InterPro" id="IPR000792">
    <property type="entry name" value="Tscrpt_reg_LuxR_C"/>
</dbReference>
<organism evidence="4 5">
    <name type="scientific">Lentzea aerocolonigenes</name>
    <name type="common">Lechevalieria aerocolonigenes</name>
    <name type="synonym">Saccharothrix aerocolonigenes</name>
    <dbReference type="NCBI Taxonomy" id="68170"/>
    <lineage>
        <taxon>Bacteria</taxon>
        <taxon>Bacillati</taxon>
        <taxon>Actinomycetota</taxon>
        <taxon>Actinomycetes</taxon>
        <taxon>Pseudonocardiales</taxon>
        <taxon>Pseudonocardiaceae</taxon>
        <taxon>Lentzea</taxon>
    </lineage>
</organism>
<accession>A0A0F0GSL2</accession>
<comment type="caution">
    <text evidence="4">The sequence shown here is derived from an EMBL/GenBank/DDBJ whole genome shotgun (WGS) entry which is preliminary data.</text>
</comment>
<dbReference type="InterPro" id="IPR041664">
    <property type="entry name" value="AAA_16"/>
</dbReference>
<evidence type="ECO:0000256" key="2">
    <source>
        <dbReference type="ARBA" id="ARBA00022840"/>
    </source>
</evidence>
<gene>
    <name evidence="4" type="ORF">UK23_23995</name>
</gene>
<dbReference type="PROSITE" id="PS50043">
    <property type="entry name" value="HTH_LUXR_2"/>
    <property type="match status" value="1"/>
</dbReference>
<protein>
    <recommendedName>
        <fullName evidence="3">HTH luxR-type domain-containing protein</fullName>
    </recommendedName>
</protein>
<dbReference type="SUPFAM" id="SSF52540">
    <property type="entry name" value="P-loop containing nucleoside triphosphate hydrolases"/>
    <property type="match status" value="1"/>
</dbReference>
<dbReference type="GO" id="GO:0005524">
    <property type="term" value="F:ATP binding"/>
    <property type="evidence" value="ECO:0007669"/>
    <property type="project" value="UniProtKB-KW"/>
</dbReference>
<dbReference type="PATRIC" id="fig|68170.10.peg.6048"/>
<dbReference type="SUPFAM" id="SSF46894">
    <property type="entry name" value="C-terminal effector domain of the bipartite response regulators"/>
    <property type="match status" value="1"/>
</dbReference>
<dbReference type="PANTHER" id="PTHR16305">
    <property type="entry name" value="TESTICULAR SOLUBLE ADENYLYL CYCLASE"/>
    <property type="match status" value="1"/>
</dbReference>
<feature type="domain" description="HTH luxR-type" evidence="3">
    <location>
        <begin position="804"/>
        <end position="869"/>
    </location>
</feature>
<dbReference type="Gene3D" id="3.40.50.300">
    <property type="entry name" value="P-loop containing nucleotide triphosphate hydrolases"/>
    <property type="match status" value="1"/>
</dbReference>
<dbReference type="GO" id="GO:0006355">
    <property type="term" value="P:regulation of DNA-templated transcription"/>
    <property type="evidence" value="ECO:0007669"/>
    <property type="project" value="InterPro"/>
</dbReference>
<dbReference type="PANTHER" id="PTHR16305:SF35">
    <property type="entry name" value="TRANSCRIPTIONAL ACTIVATOR DOMAIN"/>
    <property type="match status" value="1"/>
</dbReference>
<dbReference type="InterPro" id="IPR036388">
    <property type="entry name" value="WH-like_DNA-bd_sf"/>
</dbReference>
<keyword evidence="5" id="KW-1185">Reference proteome</keyword>
<evidence type="ECO:0000259" key="3">
    <source>
        <dbReference type="PROSITE" id="PS50043"/>
    </source>
</evidence>
<dbReference type="InterPro" id="IPR027417">
    <property type="entry name" value="P-loop_NTPase"/>
</dbReference>
<dbReference type="PRINTS" id="PR00038">
    <property type="entry name" value="HTHLUXR"/>
</dbReference>
<keyword evidence="1" id="KW-0547">Nucleotide-binding</keyword>
<evidence type="ECO:0000313" key="4">
    <source>
        <dbReference type="EMBL" id="KJK46295.1"/>
    </source>
</evidence>
<dbReference type="GO" id="GO:0003677">
    <property type="term" value="F:DNA binding"/>
    <property type="evidence" value="ECO:0007669"/>
    <property type="project" value="InterPro"/>
</dbReference>
<dbReference type="EMBL" id="JYJG01000174">
    <property type="protein sequence ID" value="KJK46295.1"/>
    <property type="molecule type" value="Genomic_DNA"/>
</dbReference>
<evidence type="ECO:0000313" key="5">
    <source>
        <dbReference type="Proteomes" id="UP000033393"/>
    </source>
</evidence>